<sequence length="798" mass="88630">MASSVAALSAKNKTLIVVESPSKAKTINKYLGSNYTVFASVGHIKDLPKKEIGLDFEHNYSPRYEIIPGKEKVVKQLKKLATEASNILIATDPDREGEAIAWHIANEIEHAKAPVARVLFNEVTKKAILEAIEKPRHIDLRLVHSQQTRQGLDKIVGYKISPFLWKVVLRGLSAGRVQSVALRLICEREEEIERFVIQEYWTIAADFLTANKESFRARLVRLDGDKPEITNVEQAEAIAAIAKKGNYSVREITPRIQQRKQPLPFTTSLLQQAASNQLGFGAQRTMRTAQQLYEGIELGAEGAMGLITYMRTDSTRISPEAVGEARNYIERNFGKDYVGAGSSGKPGKNAQDAHEAIRPTSLLKTPEQVKPYLSADQFKLYELIWKRFLAAMMAPAKIEQTKVDVEEQSGKFLFRANGSRVLFPGFMRVYDDQQELAYEAQTSTKEEVENEMVVKLPEKLAVNDPLGLGALEQKQSFTRPPARYSEASLVKDLDHFGIGRPSTYASIFSTLQDRRYVALEKRKIMPTDLGRDVAKILVANFPELFNVGFTAFMEDELDKVASGDDAYEKVLDSFYKPLTSALALRSATPLIPQNNEAETCDKCGTGKMILKWTASGKFLGCSNYPKCKNIRTISSNREKPASTGVHCPSCEDGEMVLRKGRLGPFLACSNYPKCNTLLNLNKQRHIEPPKTPPVVTDMACPKCGAPLYLRSGKRGLWLGCSKFPKCRGRLAWTALEPAAQERWERVMAAHQKAHPPVTLKMVDGSTVSMTSSIDDIIMKADAAGLIAPAMDLVPEAEG</sequence>
<dbReference type="Gene3D" id="3.30.65.10">
    <property type="entry name" value="Bacterial Topoisomerase I, domain 1"/>
    <property type="match status" value="3"/>
</dbReference>
<dbReference type="KEGG" id="cch:Cag_0075"/>
<dbReference type="CDD" id="cd03363">
    <property type="entry name" value="TOPRIM_TopoIA_TopoI"/>
    <property type="match status" value="1"/>
</dbReference>
<evidence type="ECO:0000256" key="2">
    <source>
        <dbReference type="ARBA" id="ARBA00009446"/>
    </source>
</evidence>
<dbReference type="PANTHER" id="PTHR42785:SF1">
    <property type="entry name" value="DNA TOPOISOMERASE"/>
    <property type="match status" value="1"/>
</dbReference>
<feature type="site" description="Interaction with DNA" evidence="10">
    <location>
        <position position="514"/>
    </location>
</feature>
<dbReference type="OrthoDB" id="9804262at2"/>
<dbReference type="PROSITE" id="PS52039">
    <property type="entry name" value="TOPO_IA_2"/>
    <property type="match status" value="1"/>
</dbReference>
<dbReference type="Pfam" id="PF01396">
    <property type="entry name" value="Zn_ribbon_Top1"/>
    <property type="match status" value="3"/>
</dbReference>
<feature type="site" description="Interaction with DNA" evidence="10">
    <location>
        <position position="153"/>
    </location>
</feature>
<organism evidence="13">
    <name type="scientific">Chlorobium chlorochromatii (strain CaD3)</name>
    <dbReference type="NCBI Taxonomy" id="340177"/>
    <lineage>
        <taxon>Bacteria</taxon>
        <taxon>Pseudomonadati</taxon>
        <taxon>Chlorobiota</taxon>
        <taxon>Chlorobiia</taxon>
        <taxon>Chlorobiales</taxon>
        <taxon>Chlorobiaceae</taxon>
        <taxon>Chlorobium/Pelodictyon group</taxon>
        <taxon>Chlorobium</taxon>
    </lineage>
</organism>
<dbReference type="InterPro" id="IPR028612">
    <property type="entry name" value="Topoisom_1_IA"/>
</dbReference>
<dbReference type="Pfam" id="PF01751">
    <property type="entry name" value="Toprim"/>
    <property type="match status" value="1"/>
</dbReference>
<dbReference type="GO" id="GO:0006265">
    <property type="term" value="P:DNA topological change"/>
    <property type="evidence" value="ECO:0007669"/>
    <property type="project" value="UniProtKB-UniRule"/>
</dbReference>
<dbReference type="InterPro" id="IPR006171">
    <property type="entry name" value="TOPRIM_dom"/>
</dbReference>
<dbReference type="GO" id="GO:0003917">
    <property type="term" value="F:DNA topoisomerase type I (single strand cut, ATP-independent) activity"/>
    <property type="evidence" value="ECO:0007669"/>
    <property type="project" value="UniProtKB-UniRule"/>
</dbReference>
<dbReference type="HOGENOM" id="CLU_002929_4_3_10"/>
<dbReference type="NCBIfam" id="TIGR01051">
    <property type="entry name" value="topA_bact"/>
    <property type="match status" value="1"/>
</dbReference>
<keyword evidence="4" id="KW-0863">Zinc-finger</keyword>
<evidence type="ECO:0000313" key="13">
    <source>
        <dbReference type="EMBL" id="ABB27354.1"/>
    </source>
</evidence>
<dbReference type="Gene3D" id="1.10.290.10">
    <property type="entry name" value="Topoisomerase I, domain 4"/>
    <property type="match status" value="1"/>
</dbReference>
<dbReference type="EC" id="5.6.2.1" evidence="10"/>
<feature type="domain" description="Toprim" evidence="11">
    <location>
        <begin position="13"/>
        <end position="123"/>
    </location>
</feature>
<dbReference type="Pfam" id="PF01131">
    <property type="entry name" value="Topoisom_bac"/>
    <property type="match status" value="1"/>
</dbReference>
<evidence type="ECO:0000259" key="11">
    <source>
        <dbReference type="PROSITE" id="PS50880"/>
    </source>
</evidence>
<comment type="function">
    <text evidence="10">Releases the supercoiling and torsional tension of DNA, which is introduced during the DNA replication and transcription, by transiently cleaving and rejoining one strand of the DNA duplex. Introduces a single-strand break via transesterification at a target site in duplex DNA. The scissile phosphodiester is attacked by the catalytic tyrosine of the enzyme, resulting in the formation of a DNA-(5'-phosphotyrosyl)-enzyme intermediate and the expulsion of a 3'-OH DNA strand. The free DNA strand then undergoes passage around the unbroken strand, thus removing DNA supercoils. Finally, in the religation step, the DNA 3'-OH attacks the covalent intermediate to expel the active-site tyrosine and restore the DNA phosphodiester backbone.</text>
</comment>
<dbReference type="InterPro" id="IPR000380">
    <property type="entry name" value="Topo_IA"/>
</dbReference>
<dbReference type="GO" id="GO:0008270">
    <property type="term" value="F:zinc ion binding"/>
    <property type="evidence" value="ECO:0007669"/>
    <property type="project" value="UniProtKB-KW"/>
</dbReference>
<dbReference type="InterPro" id="IPR005733">
    <property type="entry name" value="TopoI_bac-type"/>
</dbReference>
<keyword evidence="7 10" id="KW-0799">Topoisomerase</keyword>
<dbReference type="SUPFAM" id="SSF56712">
    <property type="entry name" value="Prokaryotic type I DNA topoisomerase"/>
    <property type="match status" value="1"/>
</dbReference>
<evidence type="ECO:0000256" key="1">
    <source>
        <dbReference type="ARBA" id="ARBA00000213"/>
    </source>
</evidence>
<dbReference type="Gene3D" id="2.70.20.10">
    <property type="entry name" value="Topoisomerase I, domain 3"/>
    <property type="match status" value="1"/>
</dbReference>
<dbReference type="InterPro" id="IPR003602">
    <property type="entry name" value="Topo_IA_DNA-bd_dom"/>
</dbReference>
<dbReference type="EMBL" id="CP000108">
    <property type="protein sequence ID" value="ABB27354.1"/>
    <property type="molecule type" value="Genomic_DNA"/>
</dbReference>
<reference evidence="13" key="1">
    <citation type="submission" date="2005-08" db="EMBL/GenBank/DDBJ databases">
        <title>Complete sequence of Chlorobium chlorochromatii CaD3.</title>
        <authorList>
            <person name="Copeland A."/>
            <person name="Lucas S."/>
            <person name="Lapidus A."/>
            <person name="Barry K."/>
            <person name="Detter J.C."/>
            <person name="Glavina T."/>
            <person name="Hammon N."/>
            <person name="Israni S."/>
            <person name="Pitluck S."/>
            <person name="Bryant D."/>
            <person name="Schmutz J."/>
            <person name="Larimer F."/>
            <person name="Land M."/>
            <person name="Kyrpides N."/>
            <person name="Ivanova N."/>
            <person name="Richardson P."/>
        </authorList>
    </citation>
    <scope>NUCLEOTIDE SEQUENCE [LARGE SCALE GENOMIC DNA]</scope>
    <source>
        <strain evidence="13">CaD3</strain>
    </source>
</reference>
<accession>Q3ANX7</accession>
<feature type="site" description="Interaction with DNA" evidence="10">
    <location>
        <position position="43"/>
    </location>
</feature>
<keyword evidence="9 10" id="KW-0413">Isomerase</keyword>
<dbReference type="Gene3D" id="1.10.460.10">
    <property type="entry name" value="Topoisomerase I, domain 2"/>
    <property type="match status" value="1"/>
</dbReference>
<dbReference type="InterPro" id="IPR013824">
    <property type="entry name" value="Topo_IA_cen_sub1"/>
</dbReference>
<feature type="site" description="Interaction with DNA" evidence="10">
    <location>
        <position position="311"/>
    </location>
</feature>
<dbReference type="SMART" id="SM00436">
    <property type="entry name" value="TOP1Bc"/>
    <property type="match status" value="1"/>
</dbReference>
<dbReference type="InterPro" id="IPR034149">
    <property type="entry name" value="TOPRIM_TopoI"/>
</dbReference>
<evidence type="ECO:0000256" key="7">
    <source>
        <dbReference type="ARBA" id="ARBA00023029"/>
    </source>
</evidence>
<comment type="subunit">
    <text evidence="10">Monomer.</text>
</comment>
<dbReference type="eggNOG" id="COG0550">
    <property type="taxonomic scope" value="Bacteria"/>
</dbReference>
<dbReference type="InterPro" id="IPR003601">
    <property type="entry name" value="Topo_IA_2"/>
</dbReference>
<dbReference type="GO" id="GO:0003677">
    <property type="term" value="F:DNA binding"/>
    <property type="evidence" value="ECO:0007669"/>
    <property type="project" value="UniProtKB-KW"/>
</dbReference>
<feature type="region of interest" description="Interaction with DNA" evidence="10">
    <location>
        <begin position="173"/>
        <end position="178"/>
    </location>
</feature>
<dbReference type="InterPro" id="IPR013825">
    <property type="entry name" value="Topo_IA_cen_sub2"/>
</dbReference>
<gene>
    <name evidence="10" type="primary">topA</name>
    <name evidence="13" type="ordered locus">Cag_0075</name>
</gene>
<dbReference type="InterPro" id="IPR013497">
    <property type="entry name" value="Topo_IA_cen"/>
</dbReference>
<feature type="site" description="Interaction with DNA" evidence="10">
    <location>
        <position position="165"/>
    </location>
</feature>
<feature type="site" description="Interaction with DNA" evidence="10">
    <location>
        <position position="158"/>
    </location>
</feature>
<proteinExistence type="inferred from homology"/>
<keyword evidence="3" id="KW-0479">Metal-binding</keyword>
<dbReference type="STRING" id="340177.Cag_0075"/>
<dbReference type="PROSITE" id="PS50880">
    <property type="entry name" value="TOPRIM"/>
    <property type="match status" value="1"/>
</dbReference>
<evidence type="ECO:0000256" key="10">
    <source>
        <dbReference type="HAMAP-Rule" id="MF_00952"/>
    </source>
</evidence>
<feature type="active site" description="O-(5'-phospho-DNA)-tyrosine intermediate" evidence="10">
    <location>
        <position position="309"/>
    </location>
</feature>
<evidence type="ECO:0000256" key="8">
    <source>
        <dbReference type="ARBA" id="ARBA00023125"/>
    </source>
</evidence>
<dbReference type="PANTHER" id="PTHR42785">
    <property type="entry name" value="DNA TOPOISOMERASE, TYPE IA, CORE"/>
    <property type="match status" value="1"/>
</dbReference>
<dbReference type="SMART" id="SM00437">
    <property type="entry name" value="TOP1Ac"/>
    <property type="match status" value="1"/>
</dbReference>
<dbReference type="HAMAP" id="MF_00952">
    <property type="entry name" value="Topoisom_1_prok"/>
    <property type="match status" value="1"/>
</dbReference>
<keyword evidence="5" id="KW-0862">Zinc</keyword>
<evidence type="ECO:0000256" key="5">
    <source>
        <dbReference type="ARBA" id="ARBA00022833"/>
    </source>
</evidence>
<keyword evidence="8 10" id="KW-0238">DNA-binding</keyword>
<evidence type="ECO:0000256" key="9">
    <source>
        <dbReference type="ARBA" id="ARBA00023235"/>
    </source>
</evidence>
<name>Q3ANX7_CHLCH</name>
<dbReference type="PROSITE" id="PS00396">
    <property type="entry name" value="TOPO_IA_1"/>
    <property type="match status" value="1"/>
</dbReference>
<evidence type="ECO:0000259" key="12">
    <source>
        <dbReference type="PROSITE" id="PS52039"/>
    </source>
</evidence>
<dbReference type="InterPro" id="IPR023406">
    <property type="entry name" value="Topo_IA_AS"/>
</dbReference>
<comment type="similarity">
    <text evidence="2 10">Belongs to the type IA topoisomerase family.</text>
</comment>
<dbReference type="Gene3D" id="3.40.50.140">
    <property type="match status" value="1"/>
</dbReference>
<dbReference type="InterPro" id="IPR013498">
    <property type="entry name" value="Topo_IA_Znf"/>
</dbReference>
<feature type="site" description="Interaction with DNA" evidence="10">
    <location>
        <position position="149"/>
    </location>
</feature>
<comment type="caution">
    <text evidence="10">Lacks conserved residue(s) required for the propagation of feature annotation.</text>
</comment>
<evidence type="ECO:0000256" key="4">
    <source>
        <dbReference type="ARBA" id="ARBA00022771"/>
    </source>
</evidence>
<protein>
    <recommendedName>
        <fullName evidence="10">DNA topoisomerase 1</fullName>
        <ecNumber evidence="10">5.6.2.1</ecNumber>
    </recommendedName>
    <alternativeName>
        <fullName evidence="10">DNA topoisomerase I</fullName>
    </alternativeName>
</protein>
<feature type="domain" description="Topo IA-type catalytic" evidence="12">
    <location>
        <begin position="139"/>
        <end position="582"/>
    </location>
</feature>
<dbReference type="InterPro" id="IPR023405">
    <property type="entry name" value="Topo_IA_core_domain"/>
</dbReference>
<dbReference type="SMART" id="SM00493">
    <property type="entry name" value="TOPRIM"/>
    <property type="match status" value="1"/>
</dbReference>
<dbReference type="AlphaFoldDB" id="Q3ANX7"/>
<dbReference type="GO" id="GO:0005694">
    <property type="term" value="C:chromosome"/>
    <property type="evidence" value="ECO:0007669"/>
    <property type="project" value="InterPro"/>
</dbReference>
<dbReference type="CDD" id="cd00186">
    <property type="entry name" value="TOP1Ac"/>
    <property type="match status" value="1"/>
</dbReference>
<evidence type="ECO:0000256" key="3">
    <source>
        <dbReference type="ARBA" id="ARBA00022723"/>
    </source>
</evidence>
<dbReference type="PRINTS" id="PR00417">
    <property type="entry name" value="PRTPISMRASEI"/>
</dbReference>
<keyword evidence="6" id="KW-0460">Magnesium</keyword>
<comment type="catalytic activity">
    <reaction evidence="1 10">
        <text>ATP-independent breakage of single-stranded DNA, followed by passage and rejoining.</text>
        <dbReference type="EC" id="5.6.2.1"/>
    </reaction>
</comment>
<dbReference type="InterPro" id="IPR013826">
    <property type="entry name" value="Topo_IA_cen_sub3"/>
</dbReference>
<evidence type="ECO:0000256" key="6">
    <source>
        <dbReference type="ARBA" id="ARBA00022842"/>
    </source>
</evidence>
<dbReference type="SUPFAM" id="SSF57783">
    <property type="entry name" value="Zinc beta-ribbon"/>
    <property type="match status" value="3"/>
</dbReference>